<sequence length="95" mass="11650">MNNQFFYVFGQDMIVDLDPIWMCWRGWLYTHPARWYLGRQPITGFAKKKEKNLQNWFLISHLTLPRIMSVTKIRKCFLKNLWCGWSVDKSHRLWL</sequence>
<proteinExistence type="predicted"/>
<protein>
    <submittedName>
        <fullName evidence="1">Uncharacterized protein</fullName>
    </submittedName>
</protein>
<organism evidence="1">
    <name type="scientific">candidate division WOR-3 bacterium</name>
    <dbReference type="NCBI Taxonomy" id="2052148"/>
    <lineage>
        <taxon>Bacteria</taxon>
        <taxon>Bacteria division WOR-3</taxon>
    </lineage>
</organism>
<comment type="caution">
    <text evidence="1">The sequence shown here is derived from an EMBL/GenBank/DDBJ whole genome shotgun (WGS) entry which is preliminary data.</text>
</comment>
<gene>
    <name evidence="1" type="ORF">ENX68_02160</name>
</gene>
<reference evidence="1" key="1">
    <citation type="journal article" date="2020" name="mSystems">
        <title>Genome- and Community-Level Interaction Insights into Carbon Utilization and Element Cycling Functions of Hydrothermarchaeota in Hydrothermal Sediment.</title>
        <authorList>
            <person name="Zhou Z."/>
            <person name="Liu Y."/>
            <person name="Xu W."/>
            <person name="Pan J."/>
            <person name="Luo Z.H."/>
            <person name="Li M."/>
        </authorList>
    </citation>
    <scope>NUCLEOTIDE SEQUENCE [LARGE SCALE GENOMIC DNA]</scope>
    <source>
        <strain evidence="1">SpSt-961</strain>
    </source>
</reference>
<dbReference type="AlphaFoldDB" id="A0A7V3RGK8"/>
<dbReference type="EMBL" id="DTOZ01000054">
    <property type="protein sequence ID" value="HGE77790.1"/>
    <property type="molecule type" value="Genomic_DNA"/>
</dbReference>
<name>A0A7V3RGK8_UNCW3</name>
<evidence type="ECO:0000313" key="1">
    <source>
        <dbReference type="EMBL" id="HGE77790.1"/>
    </source>
</evidence>
<accession>A0A7V3RGK8</accession>